<dbReference type="PROSITE" id="PS00194">
    <property type="entry name" value="THIOREDOXIN_1"/>
    <property type="match status" value="1"/>
</dbReference>
<proteinExistence type="predicted"/>
<dbReference type="SUPFAM" id="SSF52833">
    <property type="entry name" value="Thioredoxin-like"/>
    <property type="match status" value="1"/>
</dbReference>
<comment type="subcellular location">
    <subcellularLocation>
        <location evidence="1">Cell envelope</location>
    </subcellularLocation>
</comment>
<evidence type="ECO:0000313" key="7">
    <source>
        <dbReference type="Proteomes" id="UP000321523"/>
    </source>
</evidence>
<keyword evidence="4" id="KW-0472">Membrane</keyword>
<gene>
    <name evidence="6" type="ORF">SAE02_63770</name>
</gene>
<keyword evidence="4" id="KW-0812">Transmembrane</keyword>
<sequence length="259" mass="27872">MIEDGPLAKRPPQSWLAAPRFEPGFESALVDLGVSFSVMGCSLLEAKGKSVGRDMKKVVSMRNFTAAAMLGIVCATGWWFASDAGQANAARPPIEGSMQKFKPADAPQPAPALSFVGKDGERIELADFKGKVVLLNLWATWCAPCVKEMPSLDALQARLGGEGFEVVALSLDRGGRNVVEPFLAKLGVRNLAMYLDPQSTAMSAFKPRGLPTTMLIDREGYEVGRLEGDAEWNSEEAVKLLEHFIDGGVRPPAMMKTSG</sequence>
<organism evidence="6 7">
    <name type="scientific">Skermanella aerolata</name>
    <dbReference type="NCBI Taxonomy" id="393310"/>
    <lineage>
        <taxon>Bacteria</taxon>
        <taxon>Pseudomonadati</taxon>
        <taxon>Pseudomonadota</taxon>
        <taxon>Alphaproteobacteria</taxon>
        <taxon>Rhodospirillales</taxon>
        <taxon>Azospirillaceae</taxon>
        <taxon>Skermanella</taxon>
    </lineage>
</organism>
<dbReference type="InterPro" id="IPR013740">
    <property type="entry name" value="Redoxin"/>
</dbReference>
<keyword evidence="7" id="KW-1185">Reference proteome</keyword>
<accession>A0A512E0L8</accession>
<dbReference type="InterPro" id="IPR036249">
    <property type="entry name" value="Thioredoxin-like_sf"/>
</dbReference>
<comment type="caution">
    <text evidence="6">The sequence shown here is derived from an EMBL/GenBank/DDBJ whole genome shotgun (WGS) entry which is preliminary data.</text>
</comment>
<dbReference type="GO" id="GO:0017004">
    <property type="term" value="P:cytochrome complex assembly"/>
    <property type="evidence" value="ECO:0007669"/>
    <property type="project" value="UniProtKB-KW"/>
</dbReference>
<evidence type="ECO:0000313" key="6">
    <source>
        <dbReference type="EMBL" id="GEO42229.1"/>
    </source>
</evidence>
<evidence type="ECO:0000256" key="1">
    <source>
        <dbReference type="ARBA" id="ARBA00004196"/>
    </source>
</evidence>
<dbReference type="Proteomes" id="UP000321523">
    <property type="component" value="Unassembled WGS sequence"/>
</dbReference>
<dbReference type="InterPro" id="IPR050553">
    <property type="entry name" value="Thioredoxin_ResA/DsbE_sf"/>
</dbReference>
<reference evidence="6 7" key="1">
    <citation type="submission" date="2019-07" db="EMBL/GenBank/DDBJ databases">
        <title>Whole genome shotgun sequence of Skermanella aerolata NBRC 106429.</title>
        <authorList>
            <person name="Hosoyama A."/>
            <person name="Uohara A."/>
            <person name="Ohji S."/>
            <person name="Ichikawa N."/>
        </authorList>
    </citation>
    <scope>NUCLEOTIDE SEQUENCE [LARGE SCALE GENOMIC DNA]</scope>
    <source>
        <strain evidence="6 7">NBRC 106429</strain>
    </source>
</reference>
<protein>
    <recommendedName>
        <fullName evidence="5">Thioredoxin domain-containing protein</fullName>
    </recommendedName>
</protein>
<dbReference type="GO" id="GO:0030313">
    <property type="term" value="C:cell envelope"/>
    <property type="evidence" value="ECO:0007669"/>
    <property type="project" value="UniProtKB-SubCell"/>
</dbReference>
<dbReference type="AlphaFoldDB" id="A0A512E0L8"/>
<evidence type="ECO:0000256" key="4">
    <source>
        <dbReference type="SAM" id="Phobius"/>
    </source>
</evidence>
<dbReference type="EMBL" id="BJYZ01000037">
    <property type="protein sequence ID" value="GEO42229.1"/>
    <property type="molecule type" value="Genomic_DNA"/>
</dbReference>
<dbReference type="PANTHER" id="PTHR42852:SF17">
    <property type="entry name" value="THIOREDOXIN-LIKE PROTEIN HI_1115"/>
    <property type="match status" value="1"/>
</dbReference>
<name>A0A512E0L8_9PROT</name>
<keyword evidence="4" id="KW-1133">Transmembrane helix</keyword>
<dbReference type="InterPro" id="IPR013766">
    <property type="entry name" value="Thioredoxin_domain"/>
</dbReference>
<feature type="domain" description="Thioredoxin" evidence="5">
    <location>
        <begin position="104"/>
        <end position="246"/>
    </location>
</feature>
<dbReference type="PROSITE" id="PS51352">
    <property type="entry name" value="THIOREDOXIN_2"/>
    <property type="match status" value="1"/>
</dbReference>
<keyword evidence="3" id="KW-0676">Redox-active center</keyword>
<evidence type="ECO:0000256" key="3">
    <source>
        <dbReference type="ARBA" id="ARBA00023284"/>
    </source>
</evidence>
<evidence type="ECO:0000256" key="2">
    <source>
        <dbReference type="ARBA" id="ARBA00022748"/>
    </source>
</evidence>
<dbReference type="InterPro" id="IPR017937">
    <property type="entry name" value="Thioredoxin_CS"/>
</dbReference>
<feature type="transmembrane region" description="Helical" evidence="4">
    <location>
        <begin position="64"/>
        <end position="81"/>
    </location>
</feature>
<keyword evidence="2" id="KW-0201">Cytochrome c-type biogenesis</keyword>
<evidence type="ECO:0000259" key="5">
    <source>
        <dbReference type="PROSITE" id="PS51352"/>
    </source>
</evidence>
<dbReference type="PANTHER" id="PTHR42852">
    <property type="entry name" value="THIOL:DISULFIDE INTERCHANGE PROTEIN DSBE"/>
    <property type="match status" value="1"/>
</dbReference>
<dbReference type="Pfam" id="PF08534">
    <property type="entry name" value="Redoxin"/>
    <property type="match status" value="1"/>
</dbReference>
<dbReference type="CDD" id="cd02966">
    <property type="entry name" value="TlpA_like_family"/>
    <property type="match status" value="1"/>
</dbReference>
<dbReference type="Gene3D" id="3.40.30.10">
    <property type="entry name" value="Glutaredoxin"/>
    <property type="match status" value="1"/>
</dbReference>
<dbReference type="GO" id="GO:0015036">
    <property type="term" value="F:disulfide oxidoreductase activity"/>
    <property type="evidence" value="ECO:0007669"/>
    <property type="project" value="UniProtKB-ARBA"/>
</dbReference>